<protein>
    <recommendedName>
        <fullName evidence="4">Tetratricopeptide repeat protein</fullName>
    </recommendedName>
</protein>
<dbReference type="Pfam" id="PF12895">
    <property type="entry name" value="ANAPC3"/>
    <property type="match status" value="1"/>
</dbReference>
<keyword evidence="3" id="KW-1185">Reference proteome</keyword>
<gene>
    <name evidence="2" type="ORF">SACC_05280</name>
</gene>
<organism evidence="2 3">
    <name type="scientific">Saccharolobus caldissimus</name>
    <dbReference type="NCBI Taxonomy" id="1702097"/>
    <lineage>
        <taxon>Archaea</taxon>
        <taxon>Thermoproteota</taxon>
        <taxon>Thermoprotei</taxon>
        <taxon>Sulfolobales</taxon>
        <taxon>Sulfolobaceae</taxon>
        <taxon>Saccharolobus</taxon>
    </lineage>
</organism>
<dbReference type="RefSeq" id="WP_229571501.1">
    <property type="nucleotide sequence ID" value="NZ_AP025226.1"/>
</dbReference>
<dbReference type="SMART" id="SM00028">
    <property type="entry name" value="TPR"/>
    <property type="match status" value="3"/>
</dbReference>
<name>A0AAQ4CNY0_9CREN</name>
<proteinExistence type="predicted"/>
<keyword evidence="1" id="KW-0802">TPR repeat</keyword>
<dbReference type="GeneID" id="68865258"/>
<evidence type="ECO:0000256" key="1">
    <source>
        <dbReference type="PROSITE-ProRule" id="PRU00339"/>
    </source>
</evidence>
<evidence type="ECO:0008006" key="4">
    <source>
        <dbReference type="Google" id="ProtNLM"/>
    </source>
</evidence>
<feature type="repeat" description="TPR" evidence="1">
    <location>
        <begin position="59"/>
        <end position="92"/>
    </location>
</feature>
<dbReference type="SUPFAM" id="SSF48452">
    <property type="entry name" value="TPR-like"/>
    <property type="match status" value="1"/>
</dbReference>
<accession>A0AAQ4CNY0</accession>
<dbReference type="Proteomes" id="UP001319921">
    <property type="component" value="Chromosome"/>
</dbReference>
<sequence length="330" mass="38808">MERIMKIEEELKKERNKTRRYVLSLSLAEEYYNLYKVTKNTDFLDRALNIISNLEKKDVRVLNLLGLIYIEKGNLDSAISIFEEILSKYKISDDDKYIVLYNISLAYFRKGEISRAYAILKNIILNSKGEINMLSKKLLAKVCLKLGENNIKYIEEARSILENFEIPSEDLAITYAALAKYYNDRELLNKAKEVAILLKNERILADVLSVSDDENDLRKALEIYTKLGDYKNQLKVLYKLSAKDFTLFPEILERIKNMDDNKDKILILYDMYKRTRIYQFLKEAIKSAEKIGDFLFLARAYSELANYENEIINLRKSISYYEKYIQQLGK</sequence>
<dbReference type="InterPro" id="IPR011990">
    <property type="entry name" value="TPR-like_helical_dom_sf"/>
</dbReference>
<dbReference type="KEGG" id="scas:SACC_05280"/>
<dbReference type="PROSITE" id="PS50005">
    <property type="entry name" value="TPR"/>
    <property type="match status" value="1"/>
</dbReference>
<dbReference type="InterPro" id="IPR019734">
    <property type="entry name" value="TPR_rpt"/>
</dbReference>
<evidence type="ECO:0000313" key="3">
    <source>
        <dbReference type="Proteomes" id="UP001319921"/>
    </source>
</evidence>
<dbReference type="Gene3D" id="1.25.40.10">
    <property type="entry name" value="Tetratricopeptide repeat domain"/>
    <property type="match status" value="2"/>
</dbReference>
<evidence type="ECO:0000313" key="2">
    <source>
        <dbReference type="EMBL" id="BDB97511.1"/>
    </source>
</evidence>
<dbReference type="EMBL" id="AP025226">
    <property type="protein sequence ID" value="BDB97511.1"/>
    <property type="molecule type" value="Genomic_DNA"/>
</dbReference>
<reference evidence="2 3" key="1">
    <citation type="journal article" date="2022" name="Microbiol. Resour. Announc.">
        <title>Complete Genome Sequence of the Hyperthermophilic and Acidophilic Archaeon Saccharolobus caldissimus Strain HS-3T.</title>
        <authorList>
            <person name="Sakai H.D."/>
            <person name="Kurosawa N."/>
        </authorList>
    </citation>
    <scope>NUCLEOTIDE SEQUENCE [LARGE SCALE GENOMIC DNA]</scope>
    <source>
        <strain evidence="2 3">JCM32116</strain>
    </source>
</reference>
<dbReference type="AlphaFoldDB" id="A0AAQ4CNY0"/>